<comment type="caution">
    <text evidence="3">The sequence shown here is derived from an EMBL/GenBank/DDBJ whole genome shotgun (WGS) entry which is preliminary data.</text>
</comment>
<dbReference type="EMBL" id="AYGX02000102">
    <property type="protein sequence ID" value="KRO26852.1"/>
    <property type="molecule type" value="Genomic_DNA"/>
</dbReference>
<sequence length="164" mass="18964">MKIERFKNQPQTVAELVDLIMYCQNTEANLGIKMAEQADVFDIVTYYQHPGGDFWIARANDCVVGSIGLLKLNDQVGVLKKLFTYPEFRGQPHRLGQQLLQTLLAYVHNETHLTRLVLDTPAAEKRSHAFYEKHGFQQIERKNLAVQYPFPDRDSLIYELKIAR</sequence>
<evidence type="ECO:0000313" key="4">
    <source>
        <dbReference type="Proteomes" id="UP000050920"/>
    </source>
</evidence>
<dbReference type="Gene3D" id="3.40.630.30">
    <property type="match status" value="1"/>
</dbReference>
<keyword evidence="1 3" id="KW-0808">Transferase</keyword>
<dbReference type="Proteomes" id="UP000050920">
    <property type="component" value="Unassembled WGS sequence"/>
</dbReference>
<reference evidence="3 4" key="1">
    <citation type="journal article" date="2015" name="Genome Announc.">
        <title>Expanding the biotechnology potential of lactobacilli through comparative genomics of 213 strains and associated genera.</title>
        <authorList>
            <person name="Sun Z."/>
            <person name="Harris H.M."/>
            <person name="McCann A."/>
            <person name="Guo C."/>
            <person name="Argimon S."/>
            <person name="Zhang W."/>
            <person name="Yang X."/>
            <person name="Jeffery I.B."/>
            <person name="Cooney J.C."/>
            <person name="Kagawa T.F."/>
            <person name="Liu W."/>
            <person name="Song Y."/>
            <person name="Salvetti E."/>
            <person name="Wrobel A."/>
            <person name="Rasinkangas P."/>
            <person name="Parkhill J."/>
            <person name="Rea M.C."/>
            <person name="O'Sullivan O."/>
            <person name="Ritari J."/>
            <person name="Douillard F.P."/>
            <person name="Paul Ross R."/>
            <person name="Yang R."/>
            <person name="Briner A.E."/>
            <person name="Felis G.E."/>
            <person name="de Vos W.M."/>
            <person name="Barrangou R."/>
            <person name="Klaenhammer T.R."/>
            <person name="Caufield P.W."/>
            <person name="Cui Y."/>
            <person name="Zhang H."/>
            <person name="O'Toole P.W."/>
        </authorList>
    </citation>
    <scope>NUCLEOTIDE SEQUENCE [LARGE SCALE GENOMIC DNA]</scope>
    <source>
        <strain evidence="3 4">DSM 21115</strain>
    </source>
</reference>
<dbReference type="GO" id="GO:0008080">
    <property type="term" value="F:N-acetyltransferase activity"/>
    <property type="evidence" value="ECO:0007669"/>
    <property type="project" value="InterPro"/>
</dbReference>
<keyword evidence="4" id="KW-1185">Reference proteome</keyword>
<evidence type="ECO:0000256" key="1">
    <source>
        <dbReference type="ARBA" id="ARBA00022679"/>
    </source>
</evidence>
<name>A0A0R2NMA9_9LACO</name>
<dbReference type="PANTHER" id="PTHR13947">
    <property type="entry name" value="GNAT FAMILY N-ACETYLTRANSFERASE"/>
    <property type="match status" value="1"/>
</dbReference>
<gene>
    <name evidence="3" type="ORF">DY78_GL000536</name>
</gene>
<proteinExistence type="predicted"/>
<dbReference type="Pfam" id="PF00583">
    <property type="entry name" value="Acetyltransf_1"/>
    <property type="match status" value="1"/>
</dbReference>
<dbReference type="RefSeq" id="WP_024624297.1">
    <property type="nucleotide sequence ID" value="NZ_AYGX02000102.1"/>
</dbReference>
<accession>A0A0R2NMA9</accession>
<dbReference type="PROSITE" id="PS51186">
    <property type="entry name" value="GNAT"/>
    <property type="match status" value="1"/>
</dbReference>
<protein>
    <submittedName>
        <fullName evidence="3">Acetyltransferase</fullName>
    </submittedName>
</protein>
<organism evidence="3 4">
    <name type="scientific">Lactiplantibacillus fabifermentans DSM 21115</name>
    <dbReference type="NCBI Taxonomy" id="1413187"/>
    <lineage>
        <taxon>Bacteria</taxon>
        <taxon>Bacillati</taxon>
        <taxon>Bacillota</taxon>
        <taxon>Bacilli</taxon>
        <taxon>Lactobacillales</taxon>
        <taxon>Lactobacillaceae</taxon>
        <taxon>Lactiplantibacillus</taxon>
    </lineage>
</organism>
<dbReference type="InterPro" id="IPR016181">
    <property type="entry name" value="Acyl_CoA_acyltransferase"/>
</dbReference>
<dbReference type="AlphaFoldDB" id="A0A0R2NMA9"/>
<feature type="domain" description="N-acetyltransferase" evidence="2">
    <location>
        <begin position="14"/>
        <end position="163"/>
    </location>
</feature>
<evidence type="ECO:0000259" key="2">
    <source>
        <dbReference type="PROSITE" id="PS51186"/>
    </source>
</evidence>
<evidence type="ECO:0000313" key="3">
    <source>
        <dbReference type="EMBL" id="KRO26852.1"/>
    </source>
</evidence>
<dbReference type="PANTHER" id="PTHR13947:SF37">
    <property type="entry name" value="LD18367P"/>
    <property type="match status" value="1"/>
</dbReference>
<dbReference type="InterPro" id="IPR000182">
    <property type="entry name" value="GNAT_dom"/>
</dbReference>
<dbReference type="SUPFAM" id="SSF55729">
    <property type="entry name" value="Acyl-CoA N-acyltransferases (Nat)"/>
    <property type="match status" value="1"/>
</dbReference>
<dbReference type="InterPro" id="IPR050769">
    <property type="entry name" value="NAT_camello-type"/>
</dbReference>